<reference evidence="1 2" key="1">
    <citation type="journal article" date="2006" name="Science">
        <title>The genome of black cottonwood, Populus trichocarpa (Torr. &amp; Gray).</title>
        <authorList>
            <person name="Tuskan G.A."/>
            <person name="Difazio S."/>
            <person name="Jansson S."/>
            <person name="Bohlmann J."/>
            <person name="Grigoriev I."/>
            <person name="Hellsten U."/>
            <person name="Putnam N."/>
            <person name="Ralph S."/>
            <person name="Rombauts S."/>
            <person name="Salamov A."/>
            <person name="Schein J."/>
            <person name="Sterck L."/>
            <person name="Aerts A."/>
            <person name="Bhalerao R.R."/>
            <person name="Bhalerao R.P."/>
            <person name="Blaudez D."/>
            <person name="Boerjan W."/>
            <person name="Brun A."/>
            <person name="Brunner A."/>
            <person name="Busov V."/>
            <person name="Campbell M."/>
            <person name="Carlson J."/>
            <person name="Chalot M."/>
            <person name="Chapman J."/>
            <person name="Chen G.L."/>
            <person name="Cooper D."/>
            <person name="Coutinho P.M."/>
            <person name="Couturier J."/>
            <person name="Covert S."/>
            <person name="Cronk Q."/>
            <person name="Cunningham R."/>
            <person name="Davis J."/>
            <person name="Degroeve S."/>
            <person name="Dejardin A."/>
            <person name="Depamphilis C."/>
            <person name="Detter J."/>
            <person name="Dirks B."/>
            <person name="Dubchak I."/>
            <person name="Duplessis S."/>
            <person name="Ehlting J."/>
            <person name="Ellis B."/>
            <person name="Gendler K."/>
            <person name="Goodstein D."/>
            <person name="Gribskov M."/>
            <person name="Grimwood J."/>
            <person name="Groover A."/>
            <person name="Gunter L."/>
            <person name="Hamberger B."/>
            <person name="Heinze B."/>
            <person name="Helariutta Y."/>
            <person name="Henrissat B."/>
            <person name="Holligan D."/>
            <person name="Holt R."/>
            <person name="Huang W."/>
            <person name="Islam-Faridi N."/>
            <person name="Jones S."/>
            <person name="Jones-Rhoades M."/>
            <person name="Jorgensen R."/>
            <person name="Joshi C."/>
            <person name="Kangasjarvi J."/>
            <person name="Karlsson J."/>
            <person name="Kelleher C."/>
            <person name="Kirkpatrick R."/>
            <person name="Kirst M."/>
            <person name="Kohler A."/>
            <person name="Kalluri U."/>
            <person name="Larimer F."/>
            <person name="Leebens-Mack J."/>
            <person name="Leple J.C."/>
            <person name="Locascio P."/>
            <person name="Lou Y."/>
            <person name="Lucas S."/>
            <person name="Martin F."/>
            <person name="Montanini B."/>
            <person name="Napoli C."/>
            <person name="Nelson D.R."/>
            <person name="Nelson C."/>
            <person name="Nieminen K."/>
            <person name="Nilsson O."/>
            <person name="Pereda V."/>
            <person name="Peter G."/>
            <person name="Philippe R."/>
            <person name="Pilate G."/>
            <person name="Poliakov A."/>
            <person name="Razumovskaya J."/>
            <person name="Richardson P."/>
            <person name="Rinaldi C."/>
            <person name="Ritland K."/>
            <person name="Rouze P."/>
            <person name="Ryaboy D."/>
            <person name="Schmutz J."/>
            <person name="Schrader J."/>
            <person name="Segerman B."/>
            <person name="Shin H."/>
            <person name="Siddiqui A."/>
            <person name="Sterky F."/>
            <person name="Terry A."/>
            <person name="Tsai C.J."/>
            <person name="Uberbacher E."/>
            <person name="Unneberg P."/>
            <person name="Vahala J."/>
            <person name="Wall K."/>
            <person name="Wessler S."/>
            <person name="Yang G."/>
            <person name="Yin T."/>
            <person name="Douglas C."/>
            <person name="Marra M."/>
            <person name="Sandberg G."/>
            <person name="Van de Peer Y."/>
            <person name="Rokhsar D."/>
        </authorList>
    </citation>
    <scope>NUCLEOTIDE SEQUENCE [LARGE SCALE GENOMIC DNA]</scope>
    <source>
        <strain evidence="2">cv. Nisqually</strain>
        <strain evidence="1">Nisqually-1</strain>
    </source>
</reference>
<accession>A0A3N7FRJ2</accession>
<evidence type="ECO:0000313" key="1">
    <source>
        <dbReference type="EMBL" id="RQO97763.1"/>
    </source>
</evidence>
<dbReference type="InParanoid" id="A0A3N7FRJ2"/>
<organism evidence="1 2">
    <name type="scientific">Populus trichocarpa</name>
    <name type="common">Western balsam poplar</name>
    <name type="synonym">Populus balsamifera subsp. trichocarpa</name>
    <dbReference type="NCBI Taxonomy" id="3694"/>
    <lineage>
        <taxon>Eukaryota</taxon>
        <taxon>Viridiplantae</taxon>
        <taxon>Streptophyta</taxon>
        <taxon>Embryophyta</taxon>
        <taxon>Tracheophyta</taxon>
        <taxon>Spermatophyta</taxon>
        <taxon>Magnoliopsida</taxon>
        <taxon>eudicotyledons</taxon>
        <taxon>Gunneridae</taxon>
        <taxon>Pentapetalae</taxon>
        <taxon>rosids</taxon>
        <taxon>fabids</taxon>
        <taxon>Malpighiales</taxon>
        <taxon>Salicaceae</taxon>
        <taxon>Saliceae</taxon>
        <taxon>Populus</taxon>
    </lineage>
</organism>
<evidence type="ECO:0000313" key="2">
    <source>
        <dbReference type="Proteomes" id="UP000006729"/>
    </source>
</evidence>
<protein>
    <submittedName>
        <fullName evidence="1">Uncharacterized protein</fullName>
    </submittedName>
</protein>
<dbReference type="EMBL" id="CM009300">
    <property type="protein sequence ID" value="RQO97760.1"/>
    <property type="molecule type" value="Genomic_DNA"/>
</dbReference>
<keyword evidence="2" id="KW-1185">Reference proteome</keyword>
<name>A0A3N7FRJ2_POPTR</name>
<sequence>MSSASGHCSWNHNRNLIMNPSLEMLVGGIKRVTLWDEEANRRGVQKMVMERKGPSAFSYGVEIISKTELRVHCSLEATVYAILLGRSPYVEVCKMTSHGVEETVENEPALKHMLKRKMMFWLKIST</sequence>
<dbReference type="PANTHER" id="PTHR20953:SF3">
    <property type="entry name" value="P-LOOP CONTAINING NUCLEOSIDE TRIPHOSPHATE HYDROLASES SUPERFAMILY PROTEIN"/>
    <property type="match status" value="1"/>
</dbReference>
<reference evidence="1" key="2">
    <citation type="submission" date="2017-07" db="EMBL/GenBank/DDBJ databases">
        <title>WGS assembly of Populus trichocarpa.</title>
        <authorList>
            <person name="Tuskan G."/>
            <person name="Difazio S."/>
            <person name="Jansson S."/>
            <person name="Bohlmann J."/>
            <person name="Grigoriev I."/>
            <person name="Hellsten U."/>
            <person name="Putnam N."/>
            <person name="Ralph S."/>
            <person name="Rombauts S."/>
            <person name="Salamov A."/>
            <person name="Schein J."/>
            <person name="Sterck L."/>
            <person name="Aerts A."/>
            <person name="Bhalerao R."/>
            <person name="Bhalerao R."/>
            <person name="Blaudez D."/>
            <person name="Boerjan W."/>
            <person name="Brun A."/>
            <person name="Brunner A."/>
            <person name="Busov V."/>
            <person name="Campbell M."/>
            <person name="Carlson J."/>
            <person name="Chalot M."/>
            <person name="Chapman J."/>
            <person name="Chen G."/>
            <person name="Cooper D."/>
            <person name="Coutinho P."/>
            <person name="Couturier J."/>
            <person name="Covert S."/>
            <person name="Cronk Q."/>
            <person name="Cunningham R."/>
            <person name="Davis J."/>
            <person name="Degroeve S."/>
            <person name="Dejardin A."/>
            <person name="Depamphilis C."/>
            <person name="Detter J."/>
            <person name="Dirks B."/>
            <person name="Dubchak I."/>
            <person name="Duplessis S."/>
            <person name="Ehlting J."/>
            <person name="Ellis B."/>
            <person name="Gendler K."/>
            <person name="Goodstein D."/>
            <person name="Gribskov M."/>
            <person name="Grimwood J."/>
            <person name="Groover A."/>
            <person name="Gunter L."/>
            <person name="Hamberger B."/>
            <person name="Heinze B."/>
            <person name="Helariutta Y."/>
            <person name="Henrissat B."/>
            <person name="Holligan D."/>
            <person name="Holt R."/>
            <person name="Huang W."/>
            <person name="Islam-Faridi N."/>
            <person name="Jones S."/>
            <person name="Jones-Rhoades M."/>
            <person name="Jorgensen R."/>
            <person name="Joshi C."/>
            <person name="Kangasjarvi J."/>
            <person name="Karlsson J."/>
            <person name="Kelleher C."/>
            <person name="Kirkpatrick R."/>
            <person name="Kirst M."/>
            <person name="Kohler A."/>
            <person name="Kalluri U."/>
            <person name="Larimer F."/>
            <person name="Leebens-Mack J."/>
            <person name="Leple J."/>
            <person name="Locascio P."/>
            <person name="Lou Y."/>
            <person name="Lucas S."/>
            <person name="Martin F."/>
            <person name="Montanini B."/>
            <person name="Napoli C."/>
            <person name="Nelson D."/>
            <person name="Nelson C."/>
            <person name="Nieminen K."/>
            <person name="Nilsson O."/>
            <person name="Pereda V."/>
            <person name="Peter G."/>
            <person name="Philippe R."/>
            <person name="Pilate G."/>
            <person name="Poliakov A."/>
            <person name="Razumovskaya J."/>
            <person name="Richardson P."/>
            <person name="Rinaldi C."/>
            <person name="Ritland K."/>
            <person name="Rouze P."/>
            <person name="Ryaboy D."/>
            <person name="Schmutz J."/>
            <person name="Schrader J."/>
            <person name="Segerman B."/>
            <person name="Shin H."/>
            <person name="Siddiqui A."/>
            <person name="Sterky F."/>
            <person name="Terry A."/>
            <person name="Tsai C."/>
            <person name="Uberbacher E."/>
            <person name="Unneberg P."/>
            <person name="Vahala J."/>
            <person name="Wall K."/>
            <person name="Wessler S."/>
            <person name="Yang G."/>
            <person name="Yin T."/>
            <person name="Douglas C."/>
            <person name="Marra M."/>
            <person name="Sandberg G."/>
            <person name="Van De Peer Y."/>
            <person name="Rokhsar D."/>
        </authorList>
    </citation>
    <scope>NUCLEOTIDE SEQUENCE</scope>
    <source>
        <strain evidence="1">Nisqually-1</strain>
    </source>
</reference>
<dbReference type="EMBL" id="CM009300">
    <property type="protein sequence ID" value="RQO97763.1"/>
    <property type="molecule type" value="Genomic_DNA"/>
</dbReference>
<dbReference type="EMBL" id="CM009300">
    <property type="protein sequence ID" value="RQO97761.1"/>
    <property type="molecule type" value="Genomic_DNA"/>
</dbReference>
<dbReference type="Proteomes" id="UP000006729">
    <property type="component" value="Chromosome 11"/>
</dbReference>
<dbReference type="PANTHER" id="PTHR20953">
    <property type="entry name" value="KINASE-RELATED"/>
    <property type="match status" value="1"/>
</dbReference>
<dbReference type="STRING" id="3694.A0A3N7FRJ2"/>
<proteinExistence type="predicted"/>
<dbReference type="AlphaFoldDB" id="A0A3N7FRJ2"/>
<dbReference type="EMBL" id="CM009300">
    <property type="protein sequence ID" value="RQO97762.1"/>
    <property type="molecule type" value="Genomic_DNA"/>
</dbReference>
<gene>
    <name evidence="1" type="ORF">POPTR_011G096701</name>
</gene>